<dbReference type="GO" id="GO:0043565">
    <property type="term" value="F:sequence-specific DNA binding"/>
    <property type="evidence" value="ECO:0007669"/>
    <property type="project" value="InterPro"/>
</dbReference>
<reference evidence="4 5" key="1">
    <citation type="submission" date="2018-11" db="EMBL/GenBank/DDBJ databases">
        <title>Complete genome sequence of Paenibacillus baekrokdamisoli strain KCTC 33723.</title>
        <authorList>
            <person name="Kang S.W."/>
            <person name="Lee K.C."/>
            <person name="Kim K.K."/>
            <person name="Kim J.S."/>
            <person name="Kim D.S."/>
            <person name="Ko S.H."/>
            <person name="Yang S.H."/>
            <person name="Lee J.S."/>
        </authorList>
    </citation>
    <scope>NUCLEOTIDE SEQUENCE [LARGE SCALE GENOMIC DNA]</scope>
    <source>
        <strain evidence="4 5">KCTC 33723</strain>
    </source>
</reference>
<dbReference type="EMBL" id="AP019308">
    <property type="protein sequence ID" value="BBH19487.1"/>
    <property type="molecule type" value="Genomic_DNA"/>
</dbReference>
<dbReference type="OrthoDB" id="2650757at2"/>
<dbReference type="Pfam" id="PF12833">
    <property type="entry name" value="HTH_18"/>
    <property type="match status" value="1"/>
</dbReference>
<dbReference type="InterPro" id="IPR009057">
    <property type="entry name" value="Homeodomain-like_sf"/>
</dbReference>
<dbReference type="RefSeq" id="WP_125653841.1">
    <property type="nucleotide sequence ID" value="NZ_AP019308.1"/>
</dbReference>
<keyword evidence="5" id="KW-1185">Reference proteome</keyword>
<dbReference type="InterPro" id="IPR018062">
    <property type="entry name" value="HTH_AraC-typ_CS"/>
</dbReference>
<dbReference type="PRINTS" id="PR00032">
    <property type="entry name" value="HTHARAC"/>
</dbReference>
<name>A0A3G9IKN6_9BACL</name>
<dbReference type="PROSITE" id="PS01124">
    <property type="entry name" value="HTH_ARAC_FAMILY_2"/>
    <property type="match status" value="1"/>
</dbReference>
<accession>A0A3G9IKN6</accession>
<dbReference type="KEGG" id="pbk:Back11_08320"/>
<keyword evidence="3" id="KW-0804">Transcription</keyword>
<proteinExistence type="predicted"/>
<dbReference type="Proteomes" id="UP000275368">
    <property type="component" value="Chromosome"/>
</dbReference>
<dbReference type="AlphaFoldDB" id="A0A3G9IKN6"/>
<gene>
    <name evidence="4" type="ORF">Back11_08320</name>
</gene>
<dbReference type="SMART" id="SM00342">
    <property type="entry name" value="HTH_ARAC"/>
    <property type="match status" value="1"/>
</dbReference>
<dbReference type="InterPro" id="IPR018060">
    <property type="entry name" value="HTH_AraC"/>
</dbReference>
<dbReference type="PROSITE" id="PS00041">
    <property type="entry name" value="HTH_ARAC_FAMILY_1"/>
    <property type="match status" value="1"/>
</dbReference>
<dbReference type="PANTHER" id="PTHR43280">
    <property type="entry name" value="ARAC-FAMILY TRANSCRIPTIONAL REGULATOR"/>
    <property type="match status" value="1"/>
</dbReference>
<keyword evidence="1" id="KW-0805">Transcription regulation</keyword>
<evidence type="ECO:0000256" key="1">
    <source>
        <dbReference type="ARBA" id="ARBA00023015"/>
    </source>
</evidence>
<dbReference type="Gene3D" id="6.10.340.10">
    <property type="match status" value="1"/>
</dbReference>
<organism evidence="4 5">
    <name type="scientific">Paenibacillus baekrokdamisoli</name>
    <dbReference type="NCBI Taxonomy" id="1712516"/>
    <lineage>
        <taxon>Bacteria</taxon>
        <taxon>Bacillati</taxon>
        <taxon>Bacillota</taxon>
        <taxon>Bacilli</taxon>
        <taxon>Bacillales</taxon>
        <taxon>Paenibacillaceae</taxon>
        <taxon>Paenibacillus</taxon>
    </lineage>
</organism>
<evidence type="ECO:0000256" key="3">
    <source>
        <dbReference type="ARBA" id="ARBA00023163"/>
    </source>
</evidence>
<evidence type="ECO:0000313" key="4">
    <source>
        <dbReference type="EMBL" id="BBH19487.1"/>
    </source>
</evidence>
<dbReference type="Gene3D" id="3.30.450.20">
    <property type="entry name" value="PAS domain"/>
    <property type="match status" value="1"/>
</dbReference>
<protein>
    <submittedName>
        <fullName evidence="4">Uncharacterized protein</fullName>
    </submittedName>
</protein>
<dbReference type="GO" id="GO:0003700">
    <property type="term" value="F:DNA-binding transcription factor activity"/>
    <property type="evidence" value="ECO:0007669"/>
    <property type="project" value="InterPro"/>
</dbReference>
<dbReference type="PANTHER" id="PTHR43280:SF10">
    <property type="entry name" value="REGULATORY PROTEIN POCR"/>
    <property type="match status" value="1"/>
</dbReference>
<keyword evidence="2" id="KW-0238">DNA-binding</keyword>
<dbReference type="SUPFAM" id="SSF46689">
    <property type="entry name" value="Homeodomain-like"/>
    <property type="match status" value="1"/>
</dbReference>
<evidence type="ECO:0000256" key="2">
    <source>
        <dbReference type="ARBA" id="ARBA00023125"/>
    </source>
</evidence>
<sequence length="785" mass="91212">MRTKTKKQRSYLRKIYLWITLAILLPLILFAIIAFFQVEKAVLDNEYEANKKILYQVKYNINMMDDMIVNSVLSMYYNPEISSLIYNNQVDYADTLNELNKIKTSVLNINPFIHSIYLYNGATKTYFTTRDDLLFKDKDFETLLQSKQELPKLKPLPRKIEYSKGNDKKRYENVVTYLMYDFKDASNQPDGALVVNASTEWLLNNIKDINMVDEKRQDKIIILDNKGEIIGNNLEKDELQDPLKAIYQKHHSGLTSSDNTGYYTDYMNGKKYLITYTYVERMNWTLVKAQLYDEVFQKINTLKYTLIAIIVVFMLIAFVASIFISRKIYKPIGNLVKQVVSNVTEIDHSHSKDEISYLNKAYQLSIDQLKQYKLDKQSDREILKTYFLRKLLADSHSVTKDEFVKVTSESGVCLSQYEPGLVCIVKIDDRSQFEQMYGHFDRDLCIYGIINISIEILSEFFRIEAVEIKNDHIAFILNIDDSDKETNASELTRLWEISQSHISQYFRLSISIFVSDICESLHDLTDMYSVALNNSVYRLIFGKSCILTNQIIQSNTNNSQLGYSASLEKKLVDSLKSGNALYAEETLNKIFDEITKLNYNNVLMSVMNLVNTLKEMTDEINRIRLEPLHINFNLLSQQLFSMETLEEQQEKILHLCENIVSSAERTENDKHAIIAGTVIELIQADYANPAMCLQYVSDKLNISSKQVSKIFNNQCARSVADYLNDVRLEKAADWLQNSNRSIKEILQKIGVENESYFYKLFKKKYGVTPKEYVLNKNVKETRQLN</sequence>
<dbReference type="InterPro" id="IPR020449">
    <property type="entry name" value="Tscrpt_reg_AraC-type_HTH"/>
</dbReference>
<dbReference type="Gene3D" id="1.10.10.60">
    <property type="entry name" value="Homeodomain-like"/>
    <property type="match status" value="2"/>
</dbReference>
<evidence type="ECO:0000313" key="5">
    <source>
        <dbReference type="Proteomes" id="UP000275368"/>
    </source>
</evidence>